<protein>
    <submittedName>
        <fullName evidence="1">Cyclic lactone autoinducer peptide</fullName>
    </submittedName>
</protein>
<proteinExistence type="predicted"/>
<dbReference type="EMBL" id="JAQLYE010000013">
    <property type="protein sequence ID" value="MDB8018040.1"/>
    <property type="molecule type" value="Genomic_DNA"/>
</dbReference>
<name>A0AAP3Q2P7_9FIRM</name>
<dbReference type="InterPro" id="IPR009229">
    <property type="entry name" value="AgrD"/>
</dbReference>
<accession>A0AAP3Q2P7</accession>
<sequence length="48" mass="5383">MTKKASNAVAKVLEKVASKSVKMAADSRCMYIYHQPKQPAGIKEFRNK</sequence>
<dbReference type="Proteomes" id="UP001212823">
    <property type="component" value="Unassembled WGS sequence"/>
</dbReference>
<organism evidence="1 2">
    <name type="scientific">Agathobacter rectalis</name>
    <dbReference type="NCBI Taxonomy" id="39491"/>
    <lineage>
        <taxon>Bacteria</taxon>
        <taxon>Bacillati</taxon>
        <taxon>Bacillota</taxon>
        <taxon>Clostridia</taxon>
        <taxon>Lachnospirales</taxon>
        <taxon>Lachnospiraceae</taxon>
        <taxon>Agathobacter</taxon>
    </lineage>
</organism>
<reference evidence="1" key="1">
    <citation type="submission" date="2023-01" db="EMBL/GenBank/DDBJ databases">
        <title>Human gut microbiome strain richness.</title>
        <authorList>
            <person name="Chen-Liaw A."/>
        </authorList>
    </citation>
    <scope>NUCLEOTIDE SEQUENCE</scope>
    <source>
        <strain evidence="1">1001283st1_D2_1001283B150209_150212</strain>
    </source>
</reference>
<dbReference type="AlphaFoldDB" id="A0AAP3Q2P7"/>
<gene>
    <name evidence="1" type="ORF">PNE45_08330</name>
</gene>
<comment type="caution">
    <text evidence="1">The sequence shown here is derived from an EMBL/GenBank/DDBJ whole genome shotgun (WGS) entry which is preliminary data.</text>
</comment>
<dbReference type="RefSeq" id="WP_306774895.1">
    <property type="nucleotide sequence ID" value="NZ_JADNCL010000042.1"/>
</dbReference>
<dbReference type="NCBIfam" id="TIGR04223">
    <property type="entry name" value="quorum_AgrD"/>
    <property type="match status" value="1"/>
</dbReference>
<evidence type="ECO:0000313" key="1">
    <source>
        <dbReference type="EMBL" id="MDB8018040.1"/>
    </source>
</evidence>
<evidence type="ECO:0000313" key="2">
    <source>
        <dbReference type="Proteomes" id="UP001212823"/>
    </source>
</evidence>